<protein>
    <submittedName>
        <fullName evidence="2">Uncharacterized protein</fullName>
    </submittedName>
</protein>
<evidence type="ECO:0000256" key="1">
    <source>
        <dbReference type="SAM" id="MobiDB-lite"/>
    </source>
</evidence>
<evidence type="ECO:0000313" key="2">
    <source>
        <dbReference type="EMBL" id="KAK3340195.1"/>
    </source>
</evidence>
<dbReference type="Proteomes" id="UP001278500">
    <property type="component" value="Unassembled WGS sequence"/>
</dbReference>
<accession>A0AAE0J9Z9</accession>
<gene>
    <name evidence="2" type="ORF">B0H65DRAFT_510378</name>
</gene>
<feature type="region of interest" description="Disordered" evidence="1">
    <location>
        <begin position="119"/>
        <end position="139"/>
    </location>
</feature>
<proteinExistence type="predicted"/>
<comment type="caution">
    <text evidence="2">The sequence shown here is derived from an EMBL/GenBank/DDBJ whole genome shotgun (WGS) entry which is preliminary data.</text>
</comment>
<name>A0AAE0J9Z9_9PEZI</name>
<keyword evidence="3" id="KW-1185">Reference proteome</keyword>
<reference evidence="2" key="1">
    <citation type="journal article" date="2023" name="Mol. Phylogenet. Evol.">
        <title>Genome-scale phylogeny and comparative genomics of the fungal order Sordariales.</title>
        <authorList>
            <person name="Hensen N."/>
            <person name="Bonometti L."/>
            <person name="Westerberg I."/>
            <person name="Brannstrom I.O."/>
            <person name="Guillou S."/>
            <person name="Cros-Aarteil S."/>
            <person name="Calhoun S."/>
            <person name="Haridas S."/>
            <person name="Kuo A."/>
            <person name="Mondo S."/>
            <person name="Pangilinan J."/>
            <person name="Riley R."/>
            <person name="LaButti K."/>
            <person name="Andreopoulos B."/>
            <person name="Lipzen A."/>
            <person name="Chen C."/>
            <person name="Yan M."/>
            <person name="Daum C."/>
            <person name="Ng V."/>
            <person name="Clum A."/>
            <person name="Steindorff A."/>
            <person name="Ohm R.A."/>
            <person name="Martin F."/>
            <person name="Silar P."/>
            <person name="Natvig D.O."/>
            <person name="Lalanne C."/>
            <person name="Gautier V."/>
            <person name="Ament-Velasquez S.L."/>
            <person name="Kruys A."/>
            <person name="Hutchinson M.I."/>
            <person name="Powell A.J."/>
            <person name="Barry K."/>
            <person name="Miller A.N."/>
            <person name="Grigoriev I.V."/>
            <person name="Debuchy R."/>
            <person name="Gladieux P."/>
            <person name="Hiltunen Thoren M."/>
            <person name="Johannesson H."/>
        </authorList>
    </citation>
    <scope>NUCLEOTIDE SEQUENCE</scope>
    <source>
        <strain evidence="2">CBS 560.94</strain>
    </source>
</reference>
<dbReference type="RefSeq" id="XP_062679137.1">
    <property type="nucleotide sequence ID" value="XM_062828394.1"/>
</dbReference>
<organism evidence="2 3">
    <name type="scientific">Neurospora tetraspora</name>
    <dbReference type="NCBI Taxonomy" id="94610"/>
    <lineage>
        <taxon>Eukaryota</taxon>
        <taxon>Fungi</taxon>
        <taxon>Dikarya</taxon>
        <taxon>Ascomycota</taxon>
        <taxon>Pezizomycotina</taxon>
        <taxon>Sordariomycetes</taxon>
        <taxon>Sordariomycetidae</taxon>
        <taxon>Sordariales</taxon>
        <taxon>Sordariaceae</taxon>
        <taxon>Neurospora</taxon>
    </lineage>
</organism>
<reference evidence="2" key="2">
    <citation type="submission" date="2023-06" db="EMBL/GenBank/DDBJ databases">
        <authorList>
            <consortium name="Lawrence Berkeley National Laboratory"/>
            <person name="Haridas S."/>
            <person name="Hensen N."/>
            <person name="Bonometti L."/>
            <person name="Westerberg I."/>
            <person name="Brannstrom I.O."/>
            <person name="Guillou S."/>
            <person name="Cros-Aarteil S."/>
            <person name="Calhoun S."/>
            <person name="Kuo A."/>
            <person name="Mondo S."/>
            <person name="Pangilinan J."/>
            <person name="Riley R."/>
            <person name="Labutti K."/>
            <person name="Andreopoulos B."/>
            <person name="Lipzen A."/>
            <person name="Chen C."/>
            <person name="Yanf M."/>
            <person name="Daum C."/>
            <person name="Ng V."/>
            <person name="Clum A."/>
            <person name="Steindorff A."/>
            <person name="Ohm R."/>
            <person name="Martin F."/>
            <person name="Silar P."/>
            <person name="Natvig D."/>
            <person name="Lalanne C."/>
            <person name="Gautier V."/>
            <person name="Ament-Velasquez S.L."/>
            <person name="Kruys A."/>
            <person name="Hutchinson M.I."/>
            <person name="Powell A.J."/>
            <person name="Barry K."/>
            <person name="Miller A.N."/>
            <person name="Grigoriev I.V."/>
            <person name="Debuchy R."/>
            <person name="Gladieux P."/>
            <person name="Thoren M.H."/>
            <person name="Johannesson H."/>
        </authorList>
    </citation>
    <scope>NUCLEOTIDE SEQUENCE</scope>
    <source>
        <strain evidence="2">CBS 560.94</strain>
    </source>
</reference>
<dbReference type="EMBL" id="JAUEPP010000006">
    <property type="protein sequence ID" value="KAK3340195.1"/>
    <property type="molecule type" value="Genomic_DNA"/>
</dbReference>
<sequence>MTKLPARWKTLTNDILINYTITSLTLSSDRLIALAGVVQGIKDHTGLTYLQSSGTWKQFWPLDLLWNFGQVLALRFPSDTGAPSWSWAATEGAKGAIDWRDLTEDTLGYVARLVGYKEEGQEKQQENEPEVPTSEPHKKKTRTIVLVKGHVRNAVVWSPYPGWGEYRVKPEGKSEGVVVRWDKYQTEENLEGADQDDEDFYGSKSCGSLKLLLLLG</sequence>
<dbReference type="GeneID" id="87865548"/>
<dbReference type="AlphaFoldDB" id="A0AAE0J9Z9"/>
<dbReference type="PANTHER" id="PTHR33112">
    <property type="entry name" value="DOMAIN PROTEIN, PUTATIVE-RELATED"/>
    <property type="match status" value="1"/>
</dbReference>
<evidence type="ECO:0000313" key="3">
    <source>
        <dbReference type="Proteomes" id="UP001278500"/>
    </source>
</evidence>
<dbReference type="PANTHER" id="PTHR33112:SF8">
    <property type="entry name" value="HETEROKARYON INCOMPATIBILITY DOMAIN-CONTAINING PROTEIN"/>
    <property type="match status" value="1"/>
</dbReference>